<evidence type="ECO:0000256" key="11">
    <source>
        <dbReference type="ARBA" id="ARBA00047984"/>
    </source>
</evidence>
<dbReference type="InterPro" id="IPR049080">
    <property type="entry name" value="MOV-10-like_beta-barrel"/>
</dbReference>
<dbReference type="GO" id="GO:0005524">
    <property type="term" value="F:ATP binding"/>
    <property type="evidence" value="ECO:0007669"/>
    <property type="project" value="UniProtKB-KW"/>
</dbReference>
<dbReference type="SUPFAM" id="SSF52540">
    <property type="entry name" value="P-loop containing nucleoside triphosphate hydrolases"/>
    <property type="match status" value="1"/>
</dbReference>
<dbReference type="InterPro" id="IPR027417">
    <property type="entry name" value="P-loop_NTPase"/>
</dbReference>
<evidence type="ECO:0000256" key="9">
    <source>
        <dbReference type="ARBA" id="ARBA00022884"/>
    </source>
</evidence>
<dbReference type="CDD" id="cd18038">
    <property type="entry name" value="DEXXQc_Helz-like"/>
    <property type="match status" value="1"/>
</dbReference>
<keyword evidence="9" id="KW-0694">RNA-binding</keyword>
<keyword evidence="8" id="KW-0067">ATP-binding</keyword>
<evidence type="ECO:0000259" key="14">
    <source>
        <dbReference type="Pfam" id="PF13087"/>
    </source>
</evidence>
<evidence type="ECO:0000256" key="2">
    <source>
        <dbReference type="ARBA" id="ARBA00005601"/>
    </source>
</evidence>
<dbReference type="GO" id="GO:0031047">
    <property type="term" value="P:regulatory ncRNA-mediated gene silencing"/>
    <property type="evidence" value="ECO:0007669"/>
    <property type="project" value="UniProtKB-KW"/>
</dbReference>
<feature type="compositionally biased region" description="Basic and acidic residues" evidence="12">
    <location>
        <begin position="922"/>
        <end position="931"/>
    </location>
</feature>
<reference evidence="16 17" key="1">
    <citation type="journal article" date="2019" name="Nat. Ecol. Evol.">
        <title>Megaphylogeny resolves global patterns of mushroom evolution.</title>
        <authorList>
            <person name="Varga T."/>
            <person name="Krizsan K."/>
            <person name="Foldi C."/>
            <person name="Dima B."/>
            <person name="Sanchez-Garcia M."/>
            <person name="Sanchez-Ramirez S."/>
            <person name="Szollosi G.J."/>
            <person name="Szarkandi J.G."/>
            <person name="Papp V."/>
            <person name="Albert L."/>
            <person name="Andreopoulos W."/>
            <person name="Angelini C."/>
            <person name="Antonin V."/>
            <person name="Barry K.W."/>
            <person name="Bougher N.L."/>
            <person name="Buchanan P."/>
            <person name="Buyck B."/>
            <person name="Bense V."/>
            <person name="Catcheside P."/>
            <person name="Chovatia M."/>
            <person name="Cooper J."/>
            <person name="Damon W."/>
            <person name="Desjardin D."/>
            <person name="Finy P."/>
            <person name="Geml J."/>
            <person name="Haridas S."/>
            <person name="Hughes K."/>
            <person name="Justo A."/>
            <person name="Karasinski D."/>
            <person name="Kautmanova I."/>
            <person name="Kiss B."/>
            <person name="Kocsube S."/>
            <person name="Kotiranta H."/>
            <person name="LaButti K.M."/>
            <person name="Lechner B.E."/>
            <person name="Liimatainen K."/>
            <person name="Lipzen A."/>
            <person name="Lukacs Z."/>
            <person name="Mihaltcheva S."/>
            <person name="Morgado L.N."/>
            <person name="Niskanen T."/>
            <person name="Noordeloos M.E."/>
            <person name="Ohm R.A."/>
            <person name="Ortiz-Santana B."/>
            <person name="Ovrebo C."/>
            <person name="Racz N."/>
            <person name="Riley R."/>
            <person name="Savchenko A."/>
            <person name="Shiryaev A."/>
            <person name="Soop K."/>
            <person name="Spirin V."/>
            <person name="Szebenyi C."/>
            <person name="Tomsovsky M."/>
            <person name="Tulloss R.E."/>
            <person name="Uehling J."/>
            <person name="Grigoriev I.V."/>
            <person name="Vagvolgyi C."/>
            <person name="Papp T."/>
            <person name="Martin F.M."/>
            <person name="Miettinen O."/>
            <person name="Hibbett D.S."/>
            <person name="Nagy L.G."/>
        </authorList>
    </citation>
    <scope>NUCLEOTIDE SEQUENCE [LARGE SCALE GENOMIC DNA]</scope>
    <source>
        <strain evidence="16 17">CBS 121175</strain>
    </source>
</reference>
<evidence type="ECO:0000313" key="17">
    <source>
        <dbReference type="Proteomes" id="UP000307440"/>
    </source>
</evidence>
<keyword evidence="17" id="KW-1185">Reference proteome</keyword>
<dbReference type="STRING" id="230819.A0A5C3L7M2"/>
<dbReference type="EMBL" id="ML210155">
    <property type="protein sequence ID" value="TFK28523.1"/>
    <property type="molecule type" value="Genomic_DNA"/>
</dbReference>
<dbReference type="AlphaFoldDB" id="A0A5C3L7M2"/>
<evidence type="ECO:0000256" key="12">
    <source>
        <dbReference type="SAM" id="MobiDB-lite"/>
    </source>
</evidence>
<feature type="region of interest" description="Disordered" evidence="12">
    <location>
        <begin position="906"/>
        <end position="931"/>
    </location>
</feature>
<evidence type="ECO:0000256" key="1">
    <source>
        <dbReference type="ARBA" id="ARBA00004331"/>
    </source>
</evidence>
<evidence type="ECO:0000256" key="8">
    <source>
        <dbReference type="ARBA" id="ARBA00022840"/>
    </source>
</evidence>
<dbReference type="InterPro" id="IPR026122">
    <property type="entry name" value="MOV-10/SDE3_DEXXQ/H-box"/>
</dbReference>
<dbReference type="Pfam" id="PF13086">
    <property type="entry name" value="AAA_11"/>
    <property type="match status" value="2"/>
</dbReference>
<dbReference type="GO" id="GO:0032574">
    <property type="term" value="F:5'-3' RNA helicase activity"/>
    <property type="evidence" value="ECO:0007669"/>
    <property type="project" value="InterPro"/>
</dbReference>
<evidence type="ECO:0000256" key="6">
    <source>
        <dbReference type="ARBA" id="ARBA00022801"/>
    </source>
</evidence>
<evidence type="ECO:0000256" key="4">
    <source>
        <dbReference type="ARBA" id="ARBA00022490"/>
    </source>
</evidence>
<feature type="domain" description="DNA2/NAM7 helicase helicase" evidence="13">
    <location>
        <begin position="448"/>
        <end position="529"/>
    </location>
</feature>
<evidence type="ECO:0000256" key="7">
    <source>
        <dbReference type="ARBA" id="ARBA00022806"/>
    </source>
</evidence>
<dbReference type="Pfam" id="PF21634">
    <property type="entry name" value="MOV-10_beta-barrel"/>
    <property type="match status" value="1"/>
</dbReference>
<dbReference type="InterPro" id="IPR047187">
    <property type="entry name" value="SF1_C_Upf1"/>
</dbReference>
<comment type="catalytic activity">
    <reaction evidence="11">
        <text>ATP + H2O = ADP + phosphate + H(+)</text>
        <dbReference type="Rhea" id="RHEA:13065"/>
        <dbReference type="ChEBI" id="CHEBI:15377"/>
        <dbReference type="ChEBI" id="CHEBI:15378"/>
        <dbReference type="ChEBI" id="CHEBI:30616"/>
        <dbReference type="ChEBI" id="CHEBI:43474"/>
        <dbReference type="ChEBI" id="CHEBI:456216"/>
        <dbReference type="EC" id="3.6.4.13"/>
    </reaction>
</comment>
<protein>
    <recommendedName>
        <fullName evidence="3">RNA helicase</fullName>
        <ecNumber evidence="3">3.6.4.13</ecNumber>
    </recommendedName>
</protein>
<dbReference type="CDD" id="cd18808">
    <property type="entry name" value="SF1_C_Upf1"/>
    <property type="match status" value="1"/>
</dbReference>
<comment type="subcellular location">
    <subcellularLocation>
        <location evidence="1">Cytoplasm</location>
        <location evidence="1">Cytoplasmic ribonucleoprotein granule</location>
    </subcellularLocation>
</comment>
<comment type="similarity">
    <text evidence="2">Belongs to the DNA2/NAM7 helicase family. SDE3 subfamily.</text>
</comment>
<dbReference type="InterPro" id="IPR041679">
    <property type="entry name" value="DNA2/NAM7-like_C"/>
</dbReference>
<dbReference type="InterPro" id="IPR041677">
    <property type="entry name" value="DNA2/NAM7_AAA_11"/>
</dbReference>
<evidence type="ECO:0000256" key="10">
    <source>
        <dbReference type="ARBA" id="ARBA00023158"/>
    </source>
</evidence>
<dbReference type="FunFam" id="3.40.50.300:FF:000608">
    <property type="entry name" value="Mov10 RISC complex RNA helicase"/>
    <property type="match status" value="1"/>
</dbReference>
<keyword evidence="5" id="KW-0547">Nucleotide-binding</keyword>
<keyword evidence="4" id="KW-0963">Cytoplasm</keyword>
<dbReference type="Gene3D" id="3.40.50.300">
    <property type="entry name" value="P-loop containing nucleotide triphosphate hydrolases"/>
    <property type="match status" value="2"/>
</dbReference>
<organism evidence="16 17">
    <name type="scientific">Coprinopsis marcescibilis</name>
    <name type="common">Agaric fungus</name>
    <name type="synonym">Psathyrella marcescibilis</name>
    <dbReference type="NCBI Taxonomy" id="230819"/>
    <lineage>
        <taxon>Eukaryota</taxon>
        <taxon>Fungi</taxon>
        <taxon>Dikarya</taxon>
        <taxon>Basidiomycota</taxon>
        <taxon>Agaricomycotina</taxon>
        <taxon>Agaricomycetes</taxon>
        <taxon>Agaricomycetidae</taxon>
        <taxon>Agaricales</taxon>
        <taxon>Agaricineae</taxon>
        <taxon>Psathyrellaceae</taxon>
        <taxon>Coprinopsis</taxon>
    </lineage>
</organism>
<evidence type="ECO:0000259" key="15">
    <source>
        <dbReference type="Pfam" id="PF21634"/>
    </source>
</evidence>
<accession>A0A5C3L7M2</accession>
<name>A0A5C3L7M2_COPMA</name>
<gene>
    <name evidence="16" type="ORF">FA15DRAFT_665225</name>
</gene>
<evidence type="ECO:0000256" key="5">
    <source>
        <dbReference type="ARBA" id="ARBA00022741"/>
    </source>
</evidence>
<feature type="domain" description="DNA2/NAM7 helicase-like C-terminal" evidence="14">
    <location>
        <begin position="635"/>
        <end position="844"/>
    </location>
</feature>
<dbReference type="PANTHER" id="PTHR45418:SF1">
    <property type="entry name" value="CANCER_TESTIS ANTIGEN 55"/>
    <property type="match status" value="1"/>
</dbReference>
<dbReference type="EC" id="3.6.4.13" evidence="3"/>
<dbReference type="GO" id="GO:0016787">
    <property type="term" value="F:hydrolase activity"/>
    <property type="evidence" value="ECO:0007669"/>
    <property type="project" value="UniProtKB-KW"/>
</dbReference>
<dbReference type="Pfam" id="PF13087">
    <property type="entry name" value="AAA_12"/>
    <property type="match status" value="1"/>
</dbReference>
<sequence>MDMASWTAHLSGHKHNSRALNKGLSPHIQPDQAISTDHTTVCTSCNVHLKNHFWAGHIQGKRHQARERFLKYRSALDEAEKDKNGLCVEGGKDLGYIDPASNARKEITINIKCTIPFGKSVLREAILASKQGSRPVETGFKVASVVYGTPITPTRSVAVVVSFYQQFIGRYEDRLELTFEDVQLQKRFLISRHLHVIIGNQHEYEALRPVIPYVPKPRIARDPEVHVVEGVAPPSTRSIPYVAPLPRAAIPGHLLTVLNGTDPTKKQIEHIKRIHLPKAVSCLTYSRHFKNLIWIEEHRTEADLARYDMHDVVLERHNQYFYLGIPGLAEKRPSVLIGDKILVQRVNAQAGNWFEGHVHVVRRDQVGLCFHTSFSGWSPTQKYNIRFRLNRIVMRRQHQALDSAFEEGRVLFPLQSHVKGISPRPIVFCNPLVAGNAPQVKAVVSIAHLPVGSPPFVVFGPPGTGKTITIVEAIRQVLKVNPSAKILACAPSNSAADLIAQRLCTKVGTSTVGMDPNALFRMYAPSRNKEQAPTELRNHVYTTQDGHFSVPLMARMKSFRVVVATCVAASMAAGIGMPRGHFTHIFLDEAGQATEPEAFISIKTMADPKTNIILSGDPKQLGPIIRSPIARILGLETSYLERLMNSDVYEVGSSNDAPVVKLTKNFRSHHSILKFPNERFYSGDLEPCADPAVTNSFLNSPFLPNNPRFPVVFHAVSGKDDREASSPSFFNIEEVLQVVSYVRQLKESRKFRASDNDIGIIAPYHAQCLKIRNSLRNVADSIKVGSVEEFQGQERKVIIISTVRSSKDFVEYDLRHTLGFVASPRRFNVAVTRAQALLVVVGNPHVLGLDPLWRAFLNYIYNNDGWTGPIDIPWNPEEELEEGGYDVKTRMQAEQDMNEFTRRVESMTLGNAEDGDVEEDANVDRPWRDAE</sequence>
<evidence type="ECO:0000256" key="3">
    <source>
        <dbReference type="ARBA" id="ARBA00012552"/>
    </source>
</evidence>
<evidence type="ECO:0000259" key="13">
    <source>
        <dbReference type="Pfam" id="PF13086"/>
    </source>
</evidence>
<dbReference type="GO" id="GO:0036464">
    <property type="term" value="C:cytoplasmic ribonucleoprotein granule"/>
    <property type="evidence" value="ECO:0007669"/>
    <property type="project" value="UniProtKB-SubCell"/>
</dbReference>
<feature type="domain" description="DNA2/NAM7 helicase helicase" evidence="13">
    <location>
        <begin position="557"/>
        <end position="627"/>
    </location>
</feature>
<keyword evidence="10" id="KW-0943">RNA-mediated gene silencing</keyword>
<dbReference type="OrthoDB" id="6513042at2759"/>
<dbReference type="Proteomes" id="UP000307440">
    <property type="component" value="Unassembled WGS sequence"/>
</dbReference>
<dbReference type="GO" id="GO:0003723">
    <property type="term" value="F:RNA binding"/>
    <property type="evidence" value="ECO:0007669"/>
    <property type="project" value="UniProtKB-KW"/>
</dbReference>
<keyword evidence="6" id="KW-0378">Hydrolase</keyword>
<feature type="domain" description="Helicase MOV-10-like beta-barrel" evidence="15">
    <location>
        <begin position="307"/>
        <end position="387"/>
    </location>
</feature>
<evidence type="ECO:0000313" key="16">
    <source>
        <dbReference type="EMBL" id="TFK28523.1"/>
    </source>
</evidence>
<keyword evidence="7 16" id="KW-0347">Helicase</keyword>
<dbReference type="PANTHER" id="PTHR45418">
    <property type="entry name" value="CANCER/TESTIS ANTIGEN 55"/>
    <property type="match status" value="1"/>
</dbReference>
<proteinExistence type="inferred from homology"/>